<reference evidence="3" key="2">
    <citation type="submission" date="2015-01" db="EMBL/GenBank/DDBJ databases">
        <title>Evolutionary Origins and Diversification of the Mycorrhizal Mutualists.</title>
        <authorList>
            <consortium name="DOE Joint Genome Institute"/>
            <consortium name="Mycorrhizal Genomics Consortium"/>
            <person name="Kohler A."/>
            <person name="Kuo A."/>
            <person name="Nagy L.G."/>
            <person name="Floudas D."/>
            <person name="Copeland A."/>
            <person name="Barry K.W."/>
            <person name="Cichocki N."/>
            <person name="Veneault-Fourrey C."/>
            <person name="LaButti K."/>
            <person name="Lindquist E.A."/>
            <person name="Lipzen A."/>
            <person name="Lundell T."/>
            <person name="Morin E."/>
            <person name="Murat C."/>
            <person name="Riley R."/>
            <person name="Ohm R."/>
            <person name="Sun H."/>
            <person name="Tunlid A."/>
            <person name="Henrissat B."/>
            <person name="Grigoriev I.V."/>
            <person name="Hibbett D.S."/>
            <person name="Martin F."/>
        </authorList>
    </citation>
    <scope>NUCLEOTIDE SEQUENCE [LARGE SCALE GENOMIC DNA]</scope>
    <source>
        <strain evidence="3">LaAM-08-1</strain>
    </source>
</reference>
<reference evidence="2 3" key="1">
    <citation type="submission" date="2014-04" db="EMBL/GenBank/DDBJ databases">
        <authorList>
            <consortium name="DOE Joint Genome Institute"/>
            <person name="Kuo A."/>
            <person name="Kohler A."/>
            <person name="Nagy L.G."/>
            <person name="Floudas D."/>
            <person name="Copeland A."/>
            <person name="Barry K.W."/>
            <person name="Cichocki N."/>
            <person name="Veneault-Fourrey C."/>
            <person name="LaButti K."/>
            <person name="Lindquist E.A."/>
            <person name="Lipzen A."/>
            <person name="Lundell T."/>
            <person name="Morin E."/>
            <person name="Murat C."/>
            <person name="Sun H."/>
            <person name="Tunlid A."/>
            <person name="Henrissat B."/>
            <person name="Grigoriev I.V."/>
            <person name="Hibbett D.S."/>
            <person name="Martin F."/>
            <person name="Nordberg H.P."/>
            <person name="Cantor M.N."/>
            <person name="Hua S.X."/>
        </authorList>
    </citation>
    <scope>NUCLEOTIDE SEQUENCE [LARGE SCALE GENOMIC DNA]</scope>
    <source>
        <strain evidence="2 3">LaAM-08-1</strain>
    </source>
</reference>
<gene>
    <name evidence="2" type="ORF">K443DRAFT_107273</name>
</gene>
<organism evidence="2 3">
    <name type="scientific">Laccaria amethystina LaAM-08-1</name>
    <dbReference type="NCBI Taxonomy" id="1095629"/>
    <lineage>
        <taxon>Eukaryota</taxon>
        <taxon>Fungi</taxon>
        <taxon>Dikarya</taxon>
        <taxon>Basidiomycota</taxon>
        <taxon>Agaricomycotina</taxon>
        <taxon>Agaricomycetes</taxon>
        <taxon>Agaricomycetidae</taxon>
        <taxon>Agaricales</taxon>
        <taxon>Agaricineae</taxon>
        <taxon>Hydnangiaceae</taxon>
        <taxon>Laccaria</taxon>
    </lineage>
</organism>
<keyword evidence="3" id="KW-1185">Reference proteome</keyword>
<feature type="non-terminal residue" evidence="2">
    <location>
        <position position="1"/>
    </location>
</feature>
<dbReference type="STRING" id="1095629.A0A0C9XJR5"/>
<dbReference type="Pfam" id="PF18718">
    <property type="entry name" value="CxC5"/>
    <property type="match status" value="1"/>
</dbReference>
<protein>
    <recommendedName>
        <fullName evidence="1">CxC5 like cysteine cluster associated with KDZ domain-containing protein</fullName>
    </recommendedName>
</protein>
<dbReference type="AlphaFoldDB" id="A0A0C9XJR5"/>
<dbReference type="HOGENOM" id="CLU_179715_0_0_1"/>
<evidence type="ECO:0000259" key="1">
    <source>
        <dbReference type="Pfam" id="PF18718"/>
    </source>
</evidence>
<sequence length="80" mass="9356">SNTTCIVPLKKEMQQQAVVYTHDLGVQLAWYIHIYCPTCKTSYHNNYSVCDGIRTYYTGIPTYLQVGEYQFVDHKVAKMW</sequence>
<evidence type="ECO:0000313" key="2">
    <source>
        <dbReference type="EMBL" id="KIJ96432.1"/>
    </source>
</evidence>
<dbReference type="Proteomes" id="UP000054477">
    <property type="component" value="Unassembled WGS sequence"/>
</dbReference>
<dbReference type="OrthoDB" id="2956462at2759"/>
<evidence type="ECO:0000313" key="3">
    <source>
        <dbReference type="Proteomes" id="UP000054477"/>
    </source>
</evidence>
<dbReference type="InterPro" id="IPR041539">
    <property type="entry name" value="CxC5"/>
</dbReference>
<proteinExistence type="predicted"/>
<accession>A0A0C9XJR5</accession>
<name>A0A0C9XJR5_9AGAR</name>
<feature type="domain" description="CxC5 like cysteine cluster associated with KDZ" evidence="1">
    <location>
        <begin position="8"/>
        <end position="80"/>
    </location>
</feature>
<dbReference type="EMBL" id="KN838721">
    <property type="protein sequence ID" value="KIJ96432.1"/>
    <property type="molecule type" value="Genomic_DNA"/>
</dbReference>